<dbReference type="InterPro" id="IPR012165">
    <property type="entry name" value="Cyt_c3_hydrogenase_gsu"/>
</dbReference>
<dbReference type="Pfam" id="PF10418">
    <property type="entry name" value="DHODB_Fe-S_bind"/>
    <property type="match status" value="1"/>
</dbReference>
<keyword evidence="1" id="KW-0479">Metal-binding</keyword>
<dbReference type="HOGENOM" id="CLU_003827_1_0_0"/>
<evidence type="ECO:0000256" key="1">
    <source>
        <dbReference type="PIRSR" id="PIRSR006816-2"/>
    </source>
</evidence>
<keyword evidence="1" id="KW-0408">Iron</keyword>
<dbReference type="InterPro" id="IPR050353">
    <property type="entry name" value="PyrK_electron_transfer"/>
</dbReference>
<keyword evidence="4" id="KW-1185">Reference proteome</keyword>
<dbReference type="eggNOG" id="COG0543">
    <property type="taxonomic scope" value="Bacteria"/>
</dbReference>
<dbReference type="Gene3D" id="2.40.30.10">
    <property type="entry name" value="Translation factors"/>
    <property type="match status" value="1"/>
</dbReference>
<feature type="binding site" evidence="1">
    <location>
        <position position="228"/>
    </location>
    <ligand>
        <name>[2Fe-2S] cluster</name>
        <dbReference type="ChEBI" id="CHEBI:190135"/>
    </ligand>
</feature>
<dbReference type="InterPro" id="IPR017927">
    <property type="entry name" value="FAD-bd_FR_type"/>
</dbReference>
<comment type="cofactor">
    <cofactor evidence="1">
        <name>[2Fe-2S] cluster</name>
        <dbReference type="ChEBI" id="CHEBI:190135"/>
    </cofactor>
    <text evidence="1">Binds 1 [2Fe-2S] cluster per subunit.</text>
</comment>
<dbReference type="InterPro" id="IPR039261">
    <property type="entry name" value="FNR_nucleotide-bd"/>
</dbReference>
<dbReference type="OrthoDB" id="9778346at2"/>
<dbReference type="PROSITE" id="PS51384">
    <property type="entry name" value="FAD_FR"/>
    <property type="match status" value="1"/>
</dbReference>
<organism evidence="3 4">
    <name type="scientific">Desulfurispirillum indicum (strain ATCC BAA-1389 / DSM 22839 / S5)</name>
    <dbReference type="NCBI Taxonomy" id="653733"/>
    <lineage>
        <taxon>Bacteria</taxon>
        <taxon>Pseudomonadati</taxon>
        <taxon>Chrysiogenota</taxon>
        <taxon>Chrysiogenia</taxon>
        <taxon>Chrysiogenales</taxon>
        <taxon>Chrysiogenaceae</taxon>
        <taxon>Desulfurispirillum</taxon>
    </lineage>
</organism>
<dbReference type="Proteomes" id="UP000002572">
    <property type="component" value="Chromosome"/>
</dbReference>
<dbReference type="NCBIfam" id="NF004862">
    <property type="entry name" value="PRK06222.1"/>
    <property type="match status" value="1"/>
</dbReference>
<dbReference type="STRING" id="653733.Selin_0532"/>
<dbReference type="InParanoid" id="E6W0M8"/>
<reference evidence="3 4" key="1">
    <citation type="submission" date="2010-12" db="EMBL/GenBank/DDBJ databases">
        <title>Complete sequence of Desulfurispirillum indicum S5.</title>
        <authorList>
            <consortium name="US DOE Joint Genome Institute"/>
            <person name="Lucas S."/>
            <person name="Copeland A."/>
            <person name="Lapidus A."/>
            <person name="Cheng J.-F."/>
            <person name="Goodwin L."/>
            <person name="Pitluck S."/>
            <person name="Chertkov O."/>
            <person name="Held B."/>
            <person name="Detter J.C."/>
            <person name="Han C."/>
            <person name="Tapia R."/>
            <person name="Land M."/>
            <person name="Hauser L."/>
            <person name="Kyrpides N."/>
            <person name="Ivanova N."/>
            <person name="Mikhailova N."/>
            <person name="Haggblom M."/>
            <person name="Rauschenbach I."/>
            <person name="Bini E."/>
            <person name="Woyke T."/>
        </authorList>
    </citation>
    <scope>NUCLEOTIDE SEQUENCE [LARGE SCALE GENOMIC DNA]</scope>
    <source>
        <strain evidence="4">ATCC BAA-1389 / DSM 22839 / S5</strain>
    </source>
</reference>
<dbReference type="InterPro" id="IPR019480">
    <property type="entry name" value="Dihydroorotate_DH_Fe-S-bd"/>
</dbReference>
<dbReference type="GO" id="GO:0016491">
    <property type="term" value="F:oxidoreductase activity"/>
    <property type="evidence" value="ECO:0007669"/>
    <property type="project" value="InterPro"/>
</dbReference>
<dbReference type="SUPFAM" id="SSF63380">
    <property type="entry name" value="Riboflavin synthase domain-like"/>
    <property type="match status" value="1"/>
</dbReference>
<dbReference type="GO" id="GO:0051537">
    <property type="term" value="F:2 iron, 2 sulfur cluster binding"/>
    <property type="evidence" value="ECO:0007669"/>
    <property type="project" value="UniProtKB-KW"/>
</dbReference>
<dbReference type="SUPFAM" id="SSF52343">
    <property type="entry name" value="Ferredoxin reductase-like, C-terminal NADP-linked domain"/>
    <property type="match status" value="1"/>
</dbReference>
<dbReference type="CDD" id="cd06219">
    <property type="entry name" value="DHOD_e_trans_like1"/>
    <property type="match status" value="1"/>
</dbReference>
<proteinExistence type="predicted"/>
<dbReference type="Gene3D" id="3.40.50.80">
    <property type="entry name" value="Nucleotide-binding domain of ferredoxin-NADP reductase (FNR) module"/>
    <property type="match status" value="1"/>
</dbReference>
<dbReference type="RefSeq" id="WP_013505168.1">
    <property type="nucleotide sequence ID" value="NC_014836.1"/>
</dbReference>
<dbReference type="PANTHER" id="PTHR43513">
    <property type="entry name" value="DIHYDROOROTATE DEHYDROGENASE B (NAD(+)), ELECTRON TRANSFER SUBUNIT"/>
    <property type="match status" value="1"/>
</dbReference>
<dbReference type="AlphaFoldDB" id="E6W0M8"/>
<keyword evidence="1" id="KW-0411">Iron-sulfur</keyword>
<name>E6W0M8_DESIS</name>
<dbReference type="GO" id="GO:0050660">
    <property type="term" value="F:flavin adenine dinucleotide binding"/>
    <property type="evidence" value="ECO:0007669"/>
    <property type="project" value="InterPro"/>
</dbReference>
<dbReference type="GO" id="GO:0046872">
    <property type="term" value="F:metal ion binding"/>
    <property type="evidence" value="ECO:0007669"/>
    <property type="project" value="UniProtKB-KW"/>
</dbReference>
<evidence type="ECO:0000259" key="2">
    <source>
        <dbReference type="PROSITE" id="PS51384"/>
    </source>
</evidence>
<gene>
    <name evidence="3" type="ordered locus">Selin_0532</name>
</gene>
<keyword evidence="1" id="KW-0001">2Fe-2S</keyword>
<protein>
    <submittedName>
        <fullName evidence="3">Oxidoreductase FAD/NAD(P)-binding domain protein</fullName>
    </submittedName>
</protein>
<feature type="binding site" evidence="1">
    <location>
        <position position="240"/>
    </location>
    <ligand>
        <name>[2Fe-2S] cluster</name>
        <dbReference type="ChEBI" id="CHEBI:190135"/>
    </ligand>
</feature>
<dbReference type="KEGG" id="din:Selin_0532"/>
<dbReference type="EMBL" id="CP002432">
    <property type="protein sequence ID" value="ADU65280.1"/>
    <property type="molecule type" value="Genomic_DNA"/>
</dbReference>
<accession>E6W0M8</accession>
<dbReference type="PANTHER" id="PTHR43513:SF3">
    <property type="entry name" value="DIHYDROOROTATE DEHYDROGENASE B (NAD(+)), ELECTRON TRANSFER SUBUNIT-RELATED"/>
    <property type="match status" value="1"/>
</dbReference>
<dbReference type="PIRSF" id="PIRSF006816">
    <property type="entry name" value="Cyc3_hyd_g"/>
    <property type="match status" value="1"/>
</dbReference>
<feature type="binding site" evidence="1">
    <location>
        <position position="225"/>
    </location>
    <ligand>
        <name>[2Fe-2S] cluster</name>
        <dbReference type="ChEBI" id="CHEBI:190135"/>
    </ligand>
</feature>
<feature type="domain" description="FAD-binding FR-type" evidence="2">
    <location>
        <begin position="1"/>
        <end position="98"/>
    </location>
</feature>
<dbReference type="GO" id="GO:0006221">
    <property type="term" value="P:pyrimidine nucleotide biosynthetic process"/>
    <property type="evidence" value="ECO:0007669"/>
    <property type="project" value="InterPro"/>
</dbReference>
<dbReference type="InterPro" id="IPR017938">
    <property type="entry name" value="Riboflavin_synthase-like_b-brl"/>
</dbReference>
<sequence>MPKLYEIVEKQDLVPGMALFHVYAPMAAKNMKPGQFIILRVSANGERIPISISGWDAEKGTVRIIIMAAGRTSTEAVALKQGDCFQDVVGPLGEETHVEKLKGTAVVIGGGYGTGAVMPPARAMKAMGNRVVGIIGARSKDLVLLEKEMREVCDEVIVCTNDGSQGVKGFVTDGLAGLMEKEDVQWVLAVGPVPMMQAVGNMTKPKKVKTFVSLNAIMVDGTGMCGACRVTVGGKTKFACFHGPDFDAHEVNFEELMLRQKMFVTQEKIAMEKLQEVK</sequence>
<evidence type="ECO:0000313" key="4">
    <source>
        <dbReference type="Proteomes" id="UP000002572"/>
    </source>
</evidence>
<evidence type="ECO:0000313" key="3">
    <source>
        <dbReference type="EMBL" id="ADU65280.1"/>
    </source>
</evidence>